<name>A0AA36HQ65_9DINO</name>
<protein>
    <submittedName>
        <fullName evidence="2">Uncharacterized protein</fullName>
    </submittedName>
</protein>
<feature type="compositionally biased region" description="Low complexity" evidence="1">
    <location>
        <begin position="383"/>
        <end position="415"/>
    </location>
</feature>
<accession>A0AA36HQ65</accession>
<gene>
    <name evidence="2" type="ORF">EVOR1521_LOCUS3142</name>
</gene>
<feature type="compositionally biased region" description="Basic and acidic residues" evidence="1">
    <location>
        <begin position="462"/>
        <end position="477"/>
    </location>
</feature>
<evidence type="ECO:0000313" key="2">
    <source>
        <dbReference type="EMBL" id="CAJ1373271.1"/>
    </source>
</evidence>
<evidence type="ECO:0000256" key="1">
    <source>
        <dbReference type="SAM" id="MobiDB-lite"/>
    </source>
</evidence>
<keyword evidence="3" id="KW-1185">Reference proteome</keyword>
<dbReference type="Proteomes" id="UP001178507">
    <property type="component" value="Unassembled WGS sequence"/>
</dbReference>
<feature type="compositionally biased region" description="Polar residues" evidence="1">
    <location>
        <begin position="363"/>
        <end position="373"/>
    </location>
</feature>
<sequence length="877" mass="95624">MKAPAPPAFFSALVPSPPGASHSHARGGKPERGKHAVRLAPLGDAPSPREAAREAGSMSPRAPRTRLQEAEGTALQELRRHRAKRISKSEDDDEQTKKSRSVKSIELNSDSSLDSRLVFVKKPSMEAEAQARKRASASSFFPKAPGKSRQERLMQGCDKVRKKTSRRRHSSSSTLRGSDLSPSSHFSDPDTELDVELPELPEPKLAPPAIASAPWQLQRRKLQAALEKVQCGVQPEAPSQELVEQAETLQKAVREKSLDGRAALAYCLVQKLGSLDNAFKYLDCSQTGRFPKVTWETALLILHLQVLQLTGATKHDIFKVMSGQSQEVSREGWDEYFAGLEDFASPTSRPKPAMCRADVLTSKGDTGSSQVASQLPPMDGSVSTSEPGAPSTPSAPSAPNAPRAPSAPSAPSAPREPVEPSDAHGKPPDPSGEPSAKPTESASPQKASRFKKAVRAVVAVERFAKKTEGRQTSEDSTPKTPKPKPTRRPSAARFATGPADVVPLEDDDTFLARIAESLEELPLDREVFVECSSRHQKSVLMEKAREKSYSASALQSGVLVVNEGGQARQLREKVSSSAVGFSQLLCPQTLQQFGMALVEEAGLTVLGSKHRAPDPGSHEGHEGGFLMDVLKDKGSPEEIQRAAEAFLDSLAEGEVTSYAFAATSLFRAALVRAAVAKGLETRNSSDGHLQLGRLHVFSESVQQIIDHLQDGEEHDFGSLLHDLQKQVVREKSSAADLVVTEDESMKIRRVTPSPVFEKTSALDELRRLTEAAFSQYATGRLGHQIFLRRIDLQRLACDTREGSEPDFLTKLDEVFDDTLELQLDIVGTKYGLSKEYFQVFLTKASRDLSWHPSYESLEALKEAYEADSDEERSTDES</sequence>
<organism evidence="2 3">
    <name type="scientific">Effrenium voratum</name>
    <dbReference type="NCBI Taxonomy" id="2562239"/>
    <lineage>
        <taxon>Eukaryota</taxon>
        <taxon>Sar</taxon>
        <taxon>Alveolata</taxon>
        <taxon>Dinophyceae</taxon>
        <taxon>Suessiales</taxon>
        <taxon>Symbiodiniaceae</taxon>
        <taxon>Effrenium</taxon>
    </lineage>
</organism>
<reference evidence="2" key="1">
    <citation type="submission" date="2023-08" db="EMBL/GenBank/DDBJ databases">
        <authorList>
            <person name="Chen Y."/>
            <person name="Shah S."/>
            <person name="Dougan E. K."/>
            <person name="Thang M."/>
            <person name="Chan C."/>
        </authorList>
    </citation>
    <scope>NUCLEOTIDE SEQUENCE</scope>
</reference>
<feature type="region of interest" description="Disordered" evidence="1">
    <location>
        <begin position="360"/>
        <end position="495"/>
    </location>
</feature>
<comment type="caution">
    <text evidence="2">The sequence shown here is derived from an EMBL/GenBank/DDBJ whole genome shotgun (WGS) entry which is preliminary data.</text>
</comment>
<dbReference type="EMBL" id="CAUJNA010000183">
    <property type="protein sequence ID" value="CAJ1373271.1"/>
    <property type="molecule type" value="Genomic_DNA"/>
</dbReference>
<dbReference type="AlphaFoldDB" id="A0AA36HQ65"/>
<evidence type="ECO:0000313" key="3">
    <source>
        <dbReference type="Proteomes" id="UP001178507"/>
    </source>
</evidence>
<feature type="compositionally biased region" description="Basic and acidic residues" evidence="1">
    <location>
        <begin position="416"/>
        <end position="427"/>
    </location>
</feature>
<proteinExistence type="predicted"/>
<feature type="region of interest" description="Disordered" evidence="1">
    <location>
        <begin position="1"/>
        <end position="194"/>
    </location>
</feature>
<feature type="compositionally biased region" description="Basic residues" evidence="1">
    <location>
        <begin position="160"/>
        <end position="170"/>
    </location>
</feature>
<feature type="compositionally biased region" description="Low complexity" evidence="1">
    <location>
        <begin position="171"/>
        <end position="184"/>
    </location>
</feature>